<dbReference type="Pfam" id="PF08393">
    <property type="entry name" value="DHC_N2"/>
    <property type="match status" value="1"/>
</dbReference>
<name>A0EEN5_PARTE</name>
<evidence type="ECO:0000313" key="3">
    <source>
        <dbReference type="EMBL" id="CAK93776.1"/>
    </source>
</evidence>
<keyword evidence="1" id="KW-0175">Coiled coil</keyword>
<keyword evidence="4" id="KW-1185">Reference proteome</keyword>
<reference evidence="3 4" key="1">
    <citation type="journal article" date="2006" name="Nature">
        <title>Global trends of whole-genome duplications revealed by the ciliate Paramecium tetraurelia.</title>
        <authorList>
            <consortium name="Genoscope"/>
            <person name="Aury J.-M."/>
            <person name="Jaillon O."/>
            <person name="Duret L."/>
            <person name="Noel B."/>
            <person name="Jubin C."/>
            <person name="Porcel B.M."/>
            <person name="Segurens B."/>
            <person name="Daubin V."/>
            <person name="Anthouard V."/>
            <person name="Aiach N."/>
            <person name="Arnaiz O."/>
            <person name="Billaut A."/>
            <person name="Beisson J."/>
            <person name="Blanc I."/>
            <person name="Bouhouche K."/>
            <person name="Camara F."/>
            <person name="Duharcourt S."/>
            <person name="Guigo R."/>
            <person name="Gogendeau D."/>
            <person name="Katinka M."/>
            <person name="Keller A.-M."/>
            <person name="Kissmehl R."/>
            <person name="Klotz C."/>
            <person name="Koll F."/>
            <person name="Le Moue A."/>
            <person name="Lepere C."/>
            <person name="Malinsky S."/>
            <person name="Nowacki M."/>
            <person name="Nowak J.K."/>
            <person name="Plattner H."/>
            <person name="Poulain J."/>
            <person name="Ruiz F."/>
            <person name="Serrano V."/>
            <person name="Zagulski M."/>
            <person name="Dessen P."/>
            <person name="Betermier M."/>
            <person name="Weissenbach J."/>
            <person name="Scarpelli C."/>
            <person name="Schachter V."/>
            <person name="Sperling L."/>
            <person name="Meyer E."/>
            <person name="Cohen J."/>
            <person name="Wincker P."/>
        </authorList>
    </citation>
    <scope>NUCLEOTIDE SEQUENCE [LARGE SCALE GENOMIC DNA]</scope>
    <source>
        <strain evidence="3 4">Stock d4-2</strain>
    </source>
</reference>
<dbReference type="GO" id="GO:0045505">
    <property type="term" value="F:dynein intermediate chain binding"/>
    <property type="evidence" value="ECO:0007669"/>
    <property type="project" value="InterPro"/>
</dbReference>
<proteinExistence type="predicted"/>
<organism evidence="3 4">
    <name type="scientific">Paramecium tetraurelia</name>
    <dbReference type="NCBI Taxonomy" id="5888"/>
    <lineage>
        <taxon>Eukaryota</taxon>
        <taxon>Sar</taxon>
        <taxon>Alveolata</taxon>
        <taxon>Ciliophora</taxon>
        <taxon>Intramacronucleata</taxon>
        <taxon>Oligohymenophorea</taxon>
        <taxon>Peniculida</taxon>
        <taxon>Parameciidae</taxon>
        <taxon>Paramecium</taxon>
    </lineage>
</organism>
<evidence type="ECO:0000256" key="1">
    <source>
        <dbReference type="SAM" id="Coils"/>
    </source>
</evidence>
<dbReference type="OrthoDB" id="424310at2759"/>
<dbReference type="InParanoid" id="A0EEN5"/>
<feature type="coiled-coil region" evidence="1">
    <location>
        <begin position="905"/>
        <end position="965"/>
    </location>
</feature>
<dbReference type="GO" id="GO:0007018">
    <property type="term" value="P:microtubule-based movement"/>
    <property type="evidence" value="ECO:0007669"/>
    <property type="project" value="InterPro"/>
</dbReference>
<accession>A0EEN5</accession>
<dbReference type="GO" id="GO:0030286">
    <property type="term" value="C:dynein complex"/>
    <property type="evidence" value="ECO:0007669"/>
    <property type="project" value="InterPro"/>
</dbReference>
<dbReference type="STRING" id="5888.A0EEN5"/>
<dbReference type="eggNOG" id="KOG3595">
    <property type="taxonomic scope" value="Eukaryota"/>
</dbReference>
<gene>
    <name evidence="3" type="ORF">GSPATT00026098001</name>
</gene>
<dbReference type="AlphaFoldDB" id="A0EEN5"/>
<dbReference type="RefSeq" id="XP_001461149.1">
    <property type="nucleotide sequence ID" value="XM_001461112.1"/>
</dbReference>
<dbReference type="Gene3D" id="1.20.140.100">
    <property type="entry name" value="Dynein heavy chain, N-terminal domain 2"/>
    <property type="match status" value="1"/>
</dbReference>
<dbReference type="OMA" id="ISMSCIN"/>
<dbReference type="EMBL" id="CT868674">
    <property type="protein sequence ID" value="CAK93776.1"/>
    <property type="molecule type" value="Genomic_DNA"/>
</dbReference>
<dbReference type="PANTHER" id="PTHR45703">
    <property type="entry name" value="DYNEIN HEAVY CHAIN"/>
    <property type="match status" value="1"/>
</dbReference>
<dbReference type="GeneID" id="5046933"/>
<feature type="domain" description="Dynein heavy chain linker" evidence="2">
    <location>
        <begin position="979"/>
        <end position="1207"/>
    </location>
</feature>
<dbReference type="GO" id="GO:0051959">
    <property type="term" value="F:dynein light intermediate chain binding"/>
    <property type="evidence" value="ECO:0007669"/>
    <property type="project" value="InterPro"/>
</dbReference>
<dbReference type="KEGG" id="ptm:GSPATT00026098001"/>
<dbReference type="HOGENOM" id="CLU_268797_0_0_1"/>
<evidence type="ECO:0000313" key="4">
    <source>
        <dbReference type="Proteomes" id="UP000000600"/>
    </source>
</evidence>
<dbReference type="InterPro" id="IPR026983">
    <property type="entry name" value="DHC"/>
</dbReference>
<dbReference type="InterPro" id="IPR013602">
    <property type="entry name" value="Dynein_heavy_linker"/>
</dbReference>
<evidence type="ECO:0000259" key="2">
    <source>
        <dbReference type="Pfam" id="PF08393"/>
    </source>
</evidence>
<sequence length="1220" mass="144729">MKHLGPIQKINTPSFDFQSAFKEHQEVEERIKQETETQDPRKLVMNLLNDRDNQQPIEGTLTSSQFGLKKKINIRTTRQVKSQVPLLTGQIKNLTSLNFNSPSNTLKFDMDSQFNSKRSNFIPNFINSGRNFDVEVKGTLGEEFTEFQMYDDDSQPEDIPKNKNFSYGGRMANKKLKDYDCWDEDKTPEQWIELCLKTNPPHAKCPLFDHSDKYIWTDVEVLGYQNGRYEVKVLRSNKIKWIGRLSLLFFAEDPIKFEQRVELCKQRQRNADDEYRFLKYIDSLPDSMTSILSTEMQKKIDEFTYFRELPYLTKEDPSKTAPGFPQIQTLKDESKTMITDPEIKRKQLQNLDILKKDLVKQVEKEYIMLMKKCSILKDMEINKNDIKWIQLRIRNRFELTKKPFYGLCKQFGSDTKVINYESQGQSAKSFIKQQDNWAFVPTRQTIQSLHYSKLTVVVNTLNALTARSQLYQNFPLLNVLLNHQSLPMTLSNFESQQKQHQVQGRQTLQVQWRSTIVGDIQDKLREKYRFYQTETEDYLDSDLQKLLIRIDYMFTNYIRENVVKWNCIAWVDFIKKFTTPKQGEYWRINDYPLMILNLEVNLSFKRSKKNEKKVKSYKCYIFSPSLQSIQAALLKPLDLLLESVNSFNRLEKDLVPLVDIDQKKEVKGRLRAYEIENDQDQIWVKWARDKILEYIEIGFQKPNEMLQRFREYSFLLEKPVSSILKSLFGDISKKPIITSLDKDEIQKKLNDFINAKLQIQRLCLDEKNEQFFQIKTRIAKENLIQKANEFVSSILKQCSEIVTDNISRLSVEYNDMSERITKQPKNEAELVELKTYIAEHEVNLAKKKQEVDCLYDYLTIFEEMSHTFEDKNLYEFWNLYSFPPEIKNHVIEGQRKANLQEQKFIENLDNEKDKFQGELRELAELYLTVQKFDDYTKAKENATEVMSLNERLQKAKEKVESFNERERLFKSPESVYDELEQLIKNFAIYYNLWTYFIEFEMEKGDWCTGSFLKLNFTEIDSKVRTNQRNVNILIKAFSDTVQMIQLKLKSQIDEFKEKLWLIELLTTEAMKIKLNMWKDIWKIVGIVDQETNDDLSLDTLVSHGLMNHRSDIEEVSRRAEKQWQIEKNLNLIQEKLKDQKVEMIPYKKTGTFVLKSLEEVVQCFDDQFNILLMLKAQPQIKAVLHKAQALEYKIVLIQDTLDGWTKMLKRMDVFRTNLYI</sequence>
<dbReference type="Proteomes" id="UP000000600">
    <property type="component" value="Unassembled WGS sequence"/>
</dbReference>
<dbReference type="InterPro" id="IPR042222">
    <property type="entry name" value="Dynein_2_N"/>
</dbReference>
<dbReference type="PANTHER" id="PTHR45703:SF36">
    <property type="entry name" value="DYNEIN HEAVY CHAIN, CYTOPLASMIC"/>
    <property type="match status" value="1"/>
</dbReference>
<protein>
    <recommendedName>
        <fullName evidence="2">Dynein heavy chain linker domain-containing protein</fullName>
    </recommendedName>
</protein>